<dbReference type="GO" id="GO:0016301">
    <property type="term" value="F:kinase activity"/>
    <property type="evidence" value="ECO:0007669"/>
    <property type="project" value="UniProtKB-KW"/>
</dbReference>
<dbReference type="InterPro" id="IPR001206">
    <property type="entry name" value="Diacylglycerol_kinase_cat_dom"/>
</dbReference>
<dbReference type="Gene3D" id="3.40.50.10330">
    <property type="entry name" value="Probable inorganic polyphosphate/atp-NAD kinase, domain 1"/>
    <property type="match status" value="1"/>
</dbReference>
<dbReference type="InterPro" id="IPR017438">
    <property type="entry name" value="ATP-NAD_kinase_N"/>
</dbReference>
<dbReference type="Pfam" id="PF00781">
    <property type="entry name" value="DAGK_cat"/>
    <property type="match status" value="1"/>
</dbReference>
<sequence>VAGGGDGTLNQVVNASLVEDSSPKCSFGLLPLGTANDFAHGAGLPAADPWAALALCAEGDATSIDVGEVENRVFVNLLAGGTGSR</sequence>
<keyword evidence="3" id="KW-1185">Reference proteome</keyword>
<reference evidence="2 3" key="1">
    <citation type="submission" date="2019-12" db="EMBL/GenBank/DDBJ databases">
        <authorList>
            <person name="Li M."/>
        </authorList>
    </citation>
    <scope>NUCLEOTIDE SEQUENCE [LARGE SCALE GENOMIC DNA]</scope>
    <source>
        <strain evidence="2 3">GBMRC 2024</strain>
    </source>
</reference>
<dbReference type="Proteomes" id="UP000477911">
    <property type="component" value="Unassembled WGS sequence"/>
</dbReference>
<dbReference type="RefSeq" id="WP_272916811.1">
    <property type="nucleotide sequence ID" value="NZ_WUMU01000084.1"/>
</dbReference>
<accession>A0A6L7GAL9</accession>
<feature type="domain" description="DAGKc" evidence="1">
    <location>
        <begin position="1"/>
        <end position="73"/>
    </location>
</feature>
<name>A0A6L7GAL9_9RHOB</name>
<organism evidence="2 3">
    <name type="scientific">Pseudooceanicola albus</name>
    <dbReference type="NCBI Taxonomy" id="2692189"/>
    <lineage>
        <taxon>Bacteria</taxon>
        <taxon>Pseudomonadati</taxon>
        <taxon>Pseudomonadota</taxon>
        <taxon>Alphaproteobacteria</taxon>
        <taxon>Rhodobacterales</taxon>
        <taxon>Paracoccaceae</taxon>
        <taxon>Pseudooceanicola</taxon>
    </lineage>
</organism>
<keyword evidence="2" id="KW-0418">Kinase</keyword>
<dbReference type="PROSITE" id="PS50146">
    <property type="entry name" value="DAGK"/>
    <property type="match status" value="1"/>
</dbReference>
<evidence type="ECO:0000259" key="1">
    <source>
        <dbReference type="PROSITE" id="PS50146"/>
    </source>
</evidence>
<keyword evidence="2" id="KW-0808">Transferase</keyword>
<evidence type="ECO:0000313" key="2">
    <source>
        <dbReference type="EMBL" id="MXN21254.1"/>
    </source>
</evidence>
<dbReference type="SUPFAM" id="SSF111331">
    <property type="entry name" value="NAD kinase/diacylglycerol kinase-like"/>
    <property type="match status" value="1"/>
</dbReference>
<gene>
    <name evidence="2" type="ORF">GR170_25900</name>
</gene>
<proteinExistence type="predicted"/>
<feature type="non-terminal residue" evidence="2">
    <location>
        <position position="1"/>
    </location>
</feature>
<evidence type="ECO:0000313" key="3">
    <source>
        <dbReference type="Proteomes" id="UP000477911"/>
    </source>
</evidence>
<dbReference type="InterPro" id="IPR016064">
    <property type="entry name" value="NAD/diacylglycerol_kinase_sf"/>
</dbReference>
<comment type="caution">
    <text evidence="2">The sequence shown here is derived from an EMBL/GenBank/DDBJ whole genome shotgun (WGS) entry which is preliminary data.</text>
</comment>
<protein>
    <submittedName>
        <fullName evidence="2">Lipid kinase YegS</fullName>
    </submittedName>
</protein>
<dbReference type="EMBL" id="WUMU01000084">
    <property type="protein sequence ID" value="MXN21254.1"/>
    <property type="molecule type" value="Genomic_DNA"/>
</dbReference>
<feature type="non-terminal residue" evidence="2">
    <location>
        <position position="85"/>
    </location>
</feature>
<dbReference type="AlphaFoldDB" id="A0A6L7GAL9"/>